<proteinExistence type="predicted"/>
<dbReference type="InterPro" id="IPR058868">
    <property type="entry name" value="ARM_7"/>
</dbReference>
<dbReference type="InterPro" id="IPR016024">
    <property type="entry name" value="ARM-type_fold"/>
</dbReference>
<dbReference type="Proteomes" id="UP000237000">
    <property type="component" value="Unassembled WGS sequence"/>
</dbReference>
<evidence type="ECO:0000259" key="1">
    <source>
        <dbReference type="Pfam" id="PF26524"/>
    </source>
</evidence>
<accession>A0A2P5FSI2</accession>
<dbReference type="GO" id="GO:0016740">
    <property type="term" value="F:transferase activity"/>
    <property type="evidence" value="ECO:0007669"/>
    <property type="project" value="UniProtKB-KW"/>
</dbReference>
<comment type="caution">
    <text evidence="2">The sequence shown here is derived from an EMBL/GenBank/DDBJ whole genome shotgun (WGS) entry which is preliminary data.</text>
</comment>
<keyword evidence="3" id="KW-1185">Reference proteome</keyword>
<name>A0A2P5FSI2_TREOI</name>
<dbReference type="PANTHER" id="PTHR46578:SF4">
    <property type="entry name" value="ARM-REPEAT_TETRATRICOPEPTIDE REPEAT (TPR)-LIKE PROTEIN"/>
    <property type="match status" value="1"/>
</dbReference>
<keyword evidence="2" id="KW-0808">Transferase</keyword>
<dbReference type="Gene3D" id="1.25.10.10">
    <property type="entry name" value="Leucine-rich Repeat Variant"/>
    <property type="match status" value="1"/>
</dbReference>
<dbReference type="InParanoid" id="A0A2P5FSI2"/>
<sequence length="649" mass="73688">MAGDRQGCSDSSCFFCAMNESNRSLRRVKLLQCFKEMPLRDDQGQHVLALTGLWNIAMAEPNDPEFPSLGVFECMAKLIQRAVNGKKWLVNGQNIYIPYYAAHIIGSYSMNRAQFAEKAVKSGVVLPLIEILRGKITWVEKRVAVRALGHIASHNRTFEATVKRHETEVVELAMEIALTCLNEVYDKFVGLNDTKRLKYHSNLLTRGLGGLEIENRKAEEWASQLQCWSLYLLNCFVCRERSLGLICRKEFLKELSGMWGGLANPGSPSGIGLIKTLCETKSGRQSIAELEQVIETLCNISRSSDDWQIMAIDSLLLLLKDPETRYKVIEISALYLGDLVELGSCGGKPKVGERITQTLLQDYHKIKYGGLRLKSKKAEKALEEIWDLKVDRRKREKLMSEEVVSERKSLVGQLKKQGNLHFWSGDIEKAVKKYTEALYLCPLKRRKERVVLHSNRGQCYLLLKDPDSAISDATRALCLSSEVSPHGKSLWRRSQAYDMKGLARESLMDCLVFVRGRIKSEKTSKRGCRIPYYAARMINKQMSATWIFAKAKLRSSNGDGDKVEEINGHDEVDDQNIITPRCKSAIEEPLVEKRWRRRKLHMAGRSKISIVSLPDWQFSTREKKSRKDKNLESSLNAVNHKIIGGGLED</sequence>
<gene>
    <name evidence="2" type="ORF">TorRG33x02_033990</name>
</gene>
<dbReference type="InterPro" id="IPR019734">
    <property type="entry name" value="TPR_rpt"/>
</dbReference>
<dbReference type="OrthoDB" id="1872379at2759"/>
<dbReference type="STRING" id="63057.A0A2P5FSI2"/>
<dbReference type="SUPFAM" id="SSF48371">
    <property type="entry name" value="ARM repeat"/>
    <property type="match status" value="1"/>
</dbReference>
<dbReference type="SUPFAM" id="SSF48452">
    <property type="entry name" value="TPR-like"/>
    <property type="match status" value="1"/>
</dbReference>
<dbReference type="PANTHER" id="PTHR46578">
    <property type="entry name" value="ARM-REPEAT/TETRATRICOPEPTIDE REPEAT (TPR)-LIKE PROTEIN"/>
    <property type="match status" value="1"/>
</dbReference>
<dbReference type="SMART" id="SM00028">
    <property type="entry name" value="TPR"/>
    <property type="match status" value="2"/>
</dbReference>
<organism evidence="2 3">
    <name type="scientific">Trema orientale</name>
    <name type="common">Charcoal tree</name>
    <name type="synonym">Celtis orientalis</name>
    <dbReference type="NCBI Taxonomy" id="63057"/>
    <lineage>
        <taxon>Eukaryota</taxon>
        <taxon>Viridiplantae</taxon>
        <taxon>Streptophyta</taxon>
        <taxon>Embryophyta</taxon>
        <taxon>Tracheophyta</taxon>
        <taxon>Spermatophyta</taxon>
        <taxon>Magnoliopsida</taxon>
        <taxon>eudicotyledons</taxon>
        <taxon>Gunneridae</taxon>
        <taxon>Pentapetalae</taxon>
        <taxon>rosids</taxon>
        <taxon>fabids</taxon>
        <taxon>Rosales</taxon>
        <taxon>Cannabaceae</taxon>
        <taxon>Trema</taxon>
    </lineage>
</organism>
<reference evidence="3" key="1">
    <citation type="submission" date="2016-06" db="EMBL/GenBank/DDBJ databases">
        <title>Parallel loss of symbiosis genes in relatives of nitrogen-fixing non-legume Parasponia.</title>
        <authorList>
            <person name="Van Velzen R."/>
            <person name="Holmer R."/>
            <person name="Bu F."/>
            <person name="Rutten L."/>
            <person name="Van Zeijl A."/>
            <person name="Liu W."/>
            <person name="Santuari L."/>
            <person name="Cao Q."/>
            <person name="Sharma T."/>
            <person name="Shen D."/>
            <person name="Roswanjaya Y."/>
            <person name="Wardhani T."/>
            <person name="Kalhor M.S."/>
            <person name="Jansen J."/>
            <person name="Van den Hoogen J."/>
            <person name="Gungor B."/>
            <person name="Hartog M."/>
            <person name="Hontelez J."/>
            <person name="Verver J."/>
            <person name="Yang W.-C."/>
            <person name="Schijlen E."/>
            <person name="Repin R."/>
            <person name="Schilthuizen M."/>
            <person name="Schranz E."/>
            <person name="Heidstra R."/>
            <person name="Miyata K."/>
            <person name="Fedorova E."/>
            <person name="Kohlen W."/>
            <person name="Bisseling T."/>
            <person name="Smit S."/>
            <person name="Geurts R."/>
        </authorList>
    </citation>
    <scope>NUCLEOTIDE SEQUENCE [LARGE SCALE GENOMIC DNA]</scope>
    <source>
        <strain evidence="3">cv. RG33-2</strain>
    </source>
</reference>
<dbReference type="InterPro" id="IPR011990">
    <property type="entry name" value="TPR-like_helical_dom_sf"/>
</dbReference>
<dbReference type="Gene3D" id="1.25.40.10">
    <property type="entry name" value="Tetratricopeptide repeat domain"/>
    <property type="match status" value="1"/>
</dbReference>
<feature type="domain" description="ARM repeat N-terminal plant" evidence="1">
    <location>
        <begin position="6"/>
        <end position="248"/>
    </location>
</feature>
<dbReference type="EMBL" id="JXTC01000011">
    <property type="protein sequence ID" value="POO00768.1"/>
    <property type="molecule type" value="Genomic_DNA"/>
</dbReference>
<dbReference type="InterPro" id="IPR011989">
    <property type="entry name" value="ARM-like"/>
</dbReference>
<dbReference type="Pfam" id="PF26524">
    <property type="entry name" value="ARM_7"/>
    <property type="match status" value="1"/>
</dbReference>
<evidence type="ECO:0000313" key="2">
    <source>
        <dbReference type="EMBL" id="POO00768.1"/>
    </source>
</evidence>
<protein>
    <submittedName>
        <fullName evidence="2">N-terminal acetyltransferase A, auxiliary subunit</fullName>
    </submittedName>
</protein>
<evidence type="ECO:0000313" key="3">
    <source>
        <dbReference type="Proteomes" id="UP000237000"/>
    </source>
</evidence>
<dbReference type="AlphaFoldDB" id="A0A2P5FSI2"/>